<dbReference type="PANTHER" id="PTHR41913">
    <property type="entry name" value="DUF1684 DOMAIN-CONTAINING PROTEIN"/>
    <property type="match status" value="1"/>
</dbReference>
<reference evidence="2" key="1">
    <citation type="journal article" date="2019" name="Int. J. Syst. Evol. Microbiol.">
        <title>The Global Catalogue of Microorganisms (GCM) 10K type strain sequencing project: providing services to taxonomists for standard genome sequencing and annotation.</title>
        <authorList>
            <consortium name="The Broad Institute Genomics Platform"/>
            <consortium name="The Broad Institute Genome Sequencing Center for Infectious Disease"/>
            <person name="Wu L."/>
            <person name="Ma J."/>
        </authorList>
    </citation>
    <scope>NUCLEOTIDE SEQUENCE [LARGE SCALE GENOMIC DNA]</scope>
    <source>
        <strain evidence="2">NBRC 108730</strain>
    </source>
</reference>
<evidence type="ECO:0000313" key="1">
    <source>
        <dbReference type="EMBL" id="GMA87721.1"/>
    </source>
</evidence>
<dbReference type="Proteomes" id="UP001157017">
    <property type="component" value="Unassembled WGS sequence"/>
</dbReference>
<dbReference type="Pfam" id="PF07920">
    <property type="entry name" value="DUF1684"/>
    <property type="match status" value="1"/>
</dbReference>
<evidence type="ECO:0008006" key="3">
    <source>
        <dbReference type="Google" id="ProtNLM"/>
    </source>
</evidence>
<protein>
    <recommendedName>
        <fullName evidence="3">DUF1684 domain-containing protein</fullName>
    </recommendedName>
</protein>
<organism evidence="1 2">
    <name type="scientific">Angustibacter aerolatus</name>
    <dbReference type="NCBI Taxonomy" id="1162965"/>
    <lineage>
        <taxon>Bacteria</taxon>
        <taxon>Bacillati</taxon>
        <taxon>Actinomycetota</taxon>
        <taxon>Actinomycetes</taxon>
        <taxon>Kineosporiales</taxon>
        <taxon>Kineosporiaceae</taxon>
    </lineage>
</organism>
<dbReference type="PANTHER" id="PTHR41913:SF1">
    <property type="entry name" value="DUF1684 DOMAIN-CONTAINING PROTEIN"/>
    <property type="match status" value="1"/>
</dbReference>
<gene>
    <name evidence="1" type="ORF">GCM10025868_29710</name>
</gene>
<comment type="caution">
    <text evidence="1">The sequence shown here is derived from an EMBL/GenBank/DDBJ whole genome shotgun (WGS) entry which is preliminary data.</text>
</comment>
<name>A0ABQ6JJI6_9ACTN</name>
<sequence>MPHDDPTTAADPASYPQASTVLAVVDWRRRVHALYRAVRERSPLEGHALWVTERDDLFAHHPASPLLPEHRAGFTGLDVAPYDERYRFEVPIEPVVGREEVEGADVFDAATATDGTVPFRRLGEVRLDTVGGEVVLDVWRLGSYGGGLFLPMRDGTSGSTSYGAGRYLLDTVKGSDLGPGASPDTVVVDLNFAYNPSCAYDPAWSCPLAPAGNRTPVDVPVGEQNTGPWAED</sequence>
<dbReference type="InterPro" id="IPR012467">
    <property type="entry name" value="DUF1684"/>
</dbReference>
<dbReference type="EMBL" id="BSUZ01000001">
    <property type="protein sequence ID" value="GMA87721.1"/>
    <property type="molecule type" value="Genomic_DNA"/>
</dbReference>
<keyword evidence="2" id="KW-1185">Reference proteome</keyword>
<accession>A0ABQ6JJI6</accession>
<proteinExistence type="predicted"/>
<evidence type="ECO:0000313" key="2">
    <source>
        <dbReference type="Proteomes" id="UP001157017"/>
    </source>
</evidence>